<name>A0A7W4V2V6_9MICO</name>
<dbReference type="AlphaFoldDB" id="A0A7W4V2V6"/>
<gene>
    <name evidence="1" type="ORF">FHX49_000886</name>
</gene>
<keyword evidence="2" id="KW-1185">Reference proteome</keyword>
<dbReference type="Proteomes" id="UP000529310">
    <property type="component" value="Unassembled WGS sequence"/>
</dbReference>
<accession>A0A7W4V2V6</accession>
<evidence type="ECO:0000313" key="2">
    <source>
        <dbReference type="Proteomes" id="UP000529310"/>
    </source>
</evidence>
<organism evidence="1 2">
    <name type="scientific">Microbacterium endophyticum</name>
    <dbReference type="NCBI Taxonomy" id="1526412"/>
    <lineage>
        <taxon>Bacteria</taxon>
        <taxon>Bacillati</taxon>
        <taxon>Actinomycetota</taxon>
        <taxon>Actinomycetes</taxon>
        <taxon>Micrococcales</taxon>
        <taxon>Microbacteriaceae</taxon>
        <taxon>Microbacterium</taxon>
    </lineage>
</organism>
<evidence type="ECO:0008006" key="3">
    <source>
        <dbReference type="Google" id="ProtNLM"/>
    </source>
</evidence>
<evidence type="ECO:0000313" key="1">
    <source>
        <dbReference type="EMBL" id="MBB2975320.1"/>
    </source>
</evidence>
<dbReference type="EMBL" id="JACHWQ010000002">
    <property type="protein sequence ID" value="MBB2975320.1"/>
    <property type="molecule type" value="Genomic_DNA"/>
</dbReference>
<comment type="caution">
    <text evidence="1">The sequence shown here is derived from an EMBL/GenBank/DDBJ whole genome shotgun (WGS) entry which is preliminary data.</text>
</comment>
<sequence length="168" mass="18655">MRDVDPAVSAELLAEARMRLAHIPREPLGRWHQPRRILGFSRAARIVREGEAWHLGVLLLTDSELLSTGEVVRSREPARRGFAAQSQRERAEHAAAAYRGGFPEGDTVHVDWRIIDLAAVSRGEASGPLSVVDGDIRVRWSRGGLSQPLDVYLDDRISLLVNPPDRAN</sequence>
<dbReference type="RefSeq" id="WP_165139995.1">
    <property type="nucleotide sequence ID" value="NZ_CP049255.1"/>
</dbReference>
<proteinExistence type="predicted"/>
<reference evidence="1 2" key="1">
    <citation type="submission" date="2020-08" db="EMBL/GenBank/DDBJ databases">
        <title>Sequencing the genomes of 1000 actinobacteria strains.</title>
        <authorList>
            <person name="Klenk H.-P."/>
        </authorList>
    </citation>
    <scope>NUCLEOTIDE SEQUENCE [LARGE SCALE GENOMIC DNA]</scope>
    <source>
        <strain evidence="1 2">DSM 27099</strain>
    </source>
</reference>
<protein>
    <recommendedName>
        <fullName evidence="3">Glutaminase</fullName>
    </recommendedName>
</protein>